<keyword evidence="1" id="KW-0812">Transmembrane</keyword>
<reference evidence="2" key="2">
    <citation type="journal article" date="2015" name="Fish Shellfish Immunol.">
        <title>Early steps in the European eel (Anguilla anguilla)-Vibrio vulnificus interaction in the gills: Role of the RtxA13 toxin.</title>
        <authorList>
            <person name="Callol A."/>
            <person name="Pajuelo D."/>
            <person name="Ebbesson L."/>
            <person name="Teles M."/>
            <person name="MacKenzie S."/>
            <person name="Amaro C."/>
        </authorList>
    </citation>
    <scope>NUCLEOTIDE SEQUENCE</scope>
</reference>
<evidence type="ECO:0000313" key="2">
    <source>
        <dbReference type="EMBL" id="JAH56895.1"/>
    </source>
</evidence>
<proteinExistence type="predicted"/>
<keyword evidence="1" id="KW-0472">Membrane</keyword>
<feature type="transmembrane region" description="Helical" evidence="1">
    <location>
        <begin position="6"/>
        <end position="26"/>
    </location>
</feature>
<evidence type="ECO:0000256" key="1">
    <source>
        <dbReference type="SAM" id="Phobius"/>
    </source>
</evidence>
<dbReference type="AlphaFoldDB" id="A0A0E9TVH0"/>
<organism evidence="2">
    <name type="scientific">Anguilla anguilla</name>
    <name type="common">European freshwater eel</name>
    <name type="synonym">Muraena anguilla</name>
    <dbReference type="NCBI Taxonomy" id="7936"/>
    <lineage>
        <taxon>Eukaryota</taxon>
        <taxon>Metazoa</taxon>
        <taxon>Chordata</taxon>
        <taxon>Craniata</taxon>
        <taxon>Vertebrata</taxon>
        <taxon>Euteleostomi</taxon>
        <taxon>Actinopterygii</taxon>
        <taxon>Neopterygii</taxon>
        <taxon>Teleostei</taxon>
        <taxon>Anguilliformes</taxon>
        <taxon>Anguillidae</taxon>
        <taxon>Anguilla</taxon>
    </lineage>
</organism>
<name>A0A0E9TVH0_ANGAN</name>
<sequence length="28" mass="3139">MKPHSVTPTLGGWMLLSFLSFLMLACTR</sequence>
<accession>A0A0E9TVH0</accession>
<keyword evidence="1" id="KW-1133">Transmembrane helix</keyword>
<dbReference type="PROSITE" id="PS51257">
    <property type="entry name" value="PROKAR_LIPOPROTEIN"/>
    <property type="match status" value="1"/>
</dbReference>
<reference evidence="2" key="1">
    <citation type="submission" date="2014-11" db="EMBL/GenBank/DDBJ databases">
        <authorList>
            <person name="Amaro Gonzalez C."/>
        </authorList>
    </citation>
    <scope>NUCLEOTIDE SEQUENCE</scope>
</reference>
<protein>
    <submittedName>
        <fullName evidence="2">Uncharacterized protein</fullName>
    </submittedName>
</protein>
<dbReference type="EMBL" id="GBXM01051682">
    <property type="protein sequence ID" value="JAH56895.1"/>
    <property type="molecule type" value="Transcribed_RNA"/>
</dbReference>